<dbReference type="GO" id="GO:0005315">
    <property type="term" value="F:phosphate transmembrane transporter activity"/>
    <property type="evidence" value="ECO:0007669"/>
    <property type="project" value="InterPro"/>
</dbReference>
<comment type="subcellular location">
    <subcellularLocation>
        <location evidence="1">Membrane</location>
        <topology evidence="1">Multi-pass membrane protein</topology>
    </subcellularLocation>
</comment>
<proteinExistence type="predicted"/>
<evidence type="ECO:0000256" key="4">
    <source>
        <dbReference type="ARBA" id="ARBA00022989"/>
    </source>
</evidence>
<dbReference type="RefSeq" id="WP_154544745.1">
    <property type="nucleotide sequence ID" value="NZ_VULO01000007.1"/>
</dbReference>
<keyword evidence="4 6" id="KW-1133">Transmembrane helix</keyword>
<accession>A0A6N7W511</accession>
<evidence type="ECO:0000256" key="3">
    <source>
        <dbReference type="ARBA" id="ARBA00022692"/>
    </source>
</evidence>
<dbReference type="PANTHER" id="PTHR11101:SF80">
    <property type="entry name" value="PHOSPHATE TRANSPORTER"/>
    <property type="match status" value="1"/>
</dbReference>
<keyword evidence="3 6" id="KW-0812">Transmembrane</keyword>
<keyword evidence="2" id="KW-0813">Transport</keyword>
<evidence type="ECO:0000256" key="5">
    <source>
        <dbReference type="ARBA" id="ARBA00023136"/>
    </source>
</evidence>
<dbReference type="AlphaFoldDB" id="A0A6N7W511"/>
<keyword evidence="8" id="KW-1185">Reference proteome</keyword>
<evidence type="ECO:0000256" key="2">
    <source>
        <dbReference type="ARBA" id="ARBA00022448"/>
    </source>
</evidence>
<evidence type="ECO:0000256" key="6">
    <source>
        <dbReference type="SAM" id="Phobius"/>
    </source>
</evidence>
<dbReference type="EMBL" id="VULO01000007">
    <property type="protein sequence ID" value="MSS84405.1"/>
    <property type="molecule type" value="Genomic_DNA"/>
</dbReference>
<feature type="transmembrane region" description="Helical" evidence="6">
    <location>
        <begin position="36"/>
        <end position="59"/>
    </location>
</feature>
<reference evidence="7 8" key="1">
    <citation type="submission" date="2019-08" db="EMBL/GenBank/DDBJ databases">
        <title>In-depth cultivation of the pig gut microbiome towards novel bacterial diversity and tailored functional studies.</title>
        <authorList>
            <person name="Wylensek D."/>
            <person name="Hitch T.C.A."/>
            <person name="Clavel T."/>
        </authorList>
    </citation>
    <scope>NUCLEOTIDE SEQUENCE [LARGE SCALE GENOMIC DNA]</scope>
    <source>
        <strain evidence="7 8">WB03_NA08</strain>
    </source>
</reference>
<dbReference type="Proteomes" id="UP000470875">
    <property type="component" value="Unassembled WGS sequence"/>
</dbReference>
<feature type="transmembrane region" description="Helical" evidence="6">
    <location>
        <begin position="287"/>
        <end position="307"/>
    </location>
</feature>
<protein>
    <submittedName>
        <fullName evidence="7">Inorganic phosphate transporter</fullName>
    </submittedName>
</protein>
<sequence>MDILLGIVCAAFVFVSGRNDGAPLVAVPLQTLRRYWWIPISLLWILLPILPFCGFWAVAGSLQHMFSQSTGAFGAVVVIGTVLMVVGFATLQSIPTSITLSLVGALAGTNIATNQPLDSPLLVKVISLGLAAPLIAALLGWLLSRVPPALPHIGATHRTLAAYRTLTFPSLVAAYALNDGQKVLFCVALVMGNTVEEASSQAGLLFIASTIFCLGALTGLRRSGRFVRHGITAATPTRLLWTEAATAATVIGGSVAGIPLSMTQSLTGALLGTGIARSTKAIYWRSISRIGIAWLWTMPVSALLAYGGTLLGK</sequence>
<dbReference type="PANTHER" id="PTHR11101">
    <property type="entry name" value="PHOSPHATE TRANSPORTER"/>
    <property type="match status" value="1"/>
</dbReference>
<dbReference type="GO" id="GO:0016020">
    <property type="term" value="C:membrane"/>
    <property type="evidence" value="ECO:0007669"/>
    <property type="project" value="UniProtKB-SubCell"/>
</dbReference>
<comment type="caution">
    <text evidence="7">The sequence shown here is derived from an EMBL/GenBank/DDBJ whole genome shotgun (WGS) entry which is preliminary data.</text>
</comment>
<feature type="transmembrane region" description="Helical" evidence="6">
    <location>
        <begin position="71"/>
        <end position="91"/>
    </location>
</feature>
<evidence type="ECO:0000313" key="8">
    <source>
        <dbReference type="Proteomes" id="UP000470875"/>
    </source>
</evidence>
<evidence type="ECO:0000256" key="1">
    <source>
        <dbReference type="ARBA" id="ARBA00004141"/>
    </source>
</evidence>
<organism evidence="7 8">
    <name type="scientific">Scrofimicrobium canadense</name>
    <dbReference type="NCBI Taxonomy" id="2652290"/>
    <lineage>
        <taxon>Bacteria</taxon>
        <taxon>Bacillati</taxon>
        <taxon>Actinomycetota</taxon>
        <taxon>Actinomycetes</taxon>
        <taxon>Actinomycetales</taxon>
        <taxon>Actinomycetaceae</taxon>
        <taxon>Scrofimicrobium</taxon>
    </lineage>
</organism>
<feature type="transmembrane region" description="Helical" evidence="6">
    <location>
        <begin position="121"/>
        <end position="143"/>
    </location>
</feature>
<gene>
    <name evidence="7" type="ORF">FYJ24_06445</name>
</gene>
<feature type="transmembrane region" description="Helical" evidence="6">
    <location>
        <begin position="202"/>
        <end position="220"/>
    </location>
</feature>
<name>A0A6N7W511_9ACTO</name>
<dbReference type="GO" id="GO:0035435">
    <property type="term" value="P:phosphate ion transmembrane transport"/>
    <property type="evidence" value="ECO:0007669"/>
    <property type="project" value="TreeGrafter"/>
</dbReference>
<keyword evidence="5 6" id="KW-0472">Membrane</keyword>
<dbReference type="InterPro" id="IPR001204">
    <property type="entry name" value="Phos_transporter"/>
</dbReference>
<dbReference type="Pfam" id="PF01384">
    <property type="entry name" value="PHO4"/>
    <property type="match status" value="1"/>
</dbReference>
<evidence type="ECO:0000313" key="7">
    <source>
        <dbReference type="EMBL" id="MSS84405.1"/>
    </source>
</evidence>